<evidence type="ECO:0000313" key="4">
    <source>
        <dbReference type="WBParaSite" id="HPBE_0001860101-mRNA-1"/>
    </source>
</evidence>
<keyword evidence="3" id="KW-1185">Reference proteome</keyword>
<dbReference type="Proteomes" id="UP000050761">
    <property type="component" value="Unassembled WGS sequence"/>
</dbReference>
<reference evidence="2 3" key="1">
    <citation type="submission" date="2018-11" db="EMBL/GenBank/DDBJ databases">
        <authorList>
            <consortium name="Pathogen Informatics"/>
        </authorList>
    </citation>
    <scope>NUCLEOTIDE SEQUENCE [LARGE SCALE GENOMIC DNA]</scope>
</reference>
<dbReference type="EMBL" id="UZAH01030794">
    <property type="protein sequence ID" value="VDP12207.1"/>
    <property type="molecule type" value="Genomic_DNA"/>
</dbReference>
<name>A0A183G9H9_HELPZ</name>
<evidence type="ECO:0000313" key="2">
    <source>
        <dbReference type="EMBL" id="VDP12207.1"/>
    </source>
</evidence>
<accession>A0A183G9H9</accession>
<feature type="compositionally biased region" description="Pro residues" evidence="1">
    <location>
        <begin position="19"/>
        <end position="33"/>
    </location>
</feature>
<organism evidence="3 4">
    <name type="scientific">Heligmosomoides polygyrus</name>
    <name type="common">Parasitic roundworm</name>
    <dbReference type="NCBI Taxonomy" id="6339"/>
    <lineage>
        <taxon>Eukaryota</taxon>
        <taxon>Metazoa</taxon>
        <taxon>Ecdysozoa</taxon>
        <taxon>Nematoda</taxon>
        <taxon>Chromadorea</taxon>
        <taxon>Rhabditida</taxon>
        <taxon>Rhabditina</taxon>
        <taxon>Rhabditomorpha</taxon>
        <taxon>Strongyloidea</taxon>
        <taxon>Heligmosomidae</taxon>
        <taxon>Heligmosomoides</taxon>
    </lineage>
</organism>
<gene>
    <name evidence="2" type="ORF">HPBE_LOCUS18600</name>
</gene>
<feature type="region of interest" description="Disordered" evidence="1">
    <location>
        <begin position="1"/>
        <end position="58"/>
    </location>
</feature>
<dbReference type="AlphaFoldDB" id="A0A183G9H9"/>
<accession>A0A3P8AD58</accession>
<reference evidence="4" key="2">
    <citation type="submission" date="2019-09" db="UniProtKB">
        <authorList>
            <consortium name="WormBaseParasite"/>
        </authorList>
    </citation>
    <scope>IDENTIFICATION</scope>
</reference>
<protein>
    <submittedName>
        <fullName evidence="2 4">Uncharacterized protein</fullName>
    </submittedName>
</protein>
<evidence type="ECO:0000313" key="3">
    <source>
        <dbReference type="Proteomes" id="UP000050761"/>
    </source>
</evidence>
<sequence>MDDRGGLYENVGPGLAGRAPPPPPPPPIVPPRAPSSQEAENPYEDLVPNINLKNIPPPPPNCSRLPVLSCSGGGRAAIRHRPLNDPPPYRLTMVSVDIENGHVDMTRYQENLADISECYAQGGRSPWAAAPPIIAPARLREHNYL</sequence>
<evidence type="ECO:0000256" key="1">
    <source>
        <dbReference type="SAM" id="MobiDB-lite"/>
    </source>
</evidence>
<proteinExistence type="predicted"/>
<dbReference type="WBParaSite" id="HPBE_0001860101-mRNA-1">
    <property type="protein sequence ID" value="HPBE_0001860101-mRNA-1"/>
    <property type="gene ID" value="HPBE_0001860101"/>
</dbReference>